<dbReference type="EMBL" id="JARKIE010000291">
    <property type="protein sequence ID" value="KAJ7657135.1"/>
    <property type="molecule type" value="Genomic_DNA"/>
</dbReference>
<gene>
    <name evidence="1" type="ORF">B0H17DRAFT_1145939</name>
</gene>
<protein>
    <submittedName>
        <fullName evidence="1">Uncharacterized protein</fullName>
    </submittedName>
</protein>
<dbReference type="AlphaFoldDB" id="A0AAD7CPV6"/>
<dbReference type="InterPro" id="IPR042530">
    <property type="entry name" value="EME1/EME2_C"/>
</dbReference>
<dbReference type="Gene3D" id="1.10.150.670">
    <property type="entry name" value="Crossover junction endonuclease EME1, DNA-binding domain"/>
    <property type="match status" value="1"/>
</dbReference>
<accession>A0AAD7CPV6</accession>
<comment type="caution">
    <text evidence="1">The sequence shown here is derived from an EMBL/GenBank/DDBJ whole genome shotgun (WGS) entry which is preliminary data.</text>
</comment>
<sequence>MDTRLADTWARMLEQVHRLTSSAACGIVEVYPNACVPFKAYEGTGAAGGVQGEAPHERRGTGQYASQVVGTVMYGTDPLQLMAKVVLGRGQAAYYSLQGRNTRFNPVRELFLGYSQ</sequence>
<reference evidence="1" key="1">
    <citation type="submission" date="2023-03" db="EMBL/GenBank/DDBJ databases">
        <title>Massive genome expansion in bonnet fungi (Mycena s.s.) driven by repeated elements and novel gene families across ecological guilds.</title>
        <authorList>
            <consortium name="Lawrence Berkeley National Laboratory"/>
            <person name="Harder C.B."/>
            <person name="Miyauchi S."/>
            <person name="Viragh M."/>
            <person name="Kuo A."/>
            <person name="Thoen E."/>
            <person name="Andreopoulos B."/>
            <person name="Lu D."/>
            <person name="Skrede I."/>
            <person name="Drula E."/>
            <person name="Henrissat B."/>
            <person name="Morin E."/>
            <person name="Kohler A."/>
            <person name="Barry K."/>
            <person name="LaButti K."/>
            <person name="Morin E."/>
            <person name="Salamov A."/>
            <person name="Lipzen A."/>
            <person name="Mereny Z."/>
            <person name="Hegedus B."/>
            <person name="Baldrian P."/>
            <person name="Stursova M."/>
            <person name="Weitz H."/>
            <person name="Taylor A."/>
            <person name="Grigoriev I.V."/>
            <person name="Nagy L.G."/>
            <person name="Martin F."/>
            <person name="Kauserud H."/>
        </authorList>
    </citation>
    <scope>NUCLEOTIDE SEQUENCE</scope>
    <source>
        <strain evidence="1">CBHHK067</strain>
    </source>
</reference>
<keyword evidence="2" id="KW-1185">Reference proteome</keyword>
<evidence type="ECO:0000313" key="2">
    <source>
        <dbReference type="Proteomes" id="UP001221757"/>
    </source>
</evidence>
<organism evidence="1 2">
    <name type="scientific">Mycena rosella</name>
    <name type="common">Pink bonnet</name>
    <name type="synonym">Agaricus rosellus</name>
    <dbReference type="NCBI Taxonomy" id="1033263"/>
    <lineage>
        <taxon>Eukaryota</taxon>
        <taxon>Fungi</taxon>
        <taxon>Dikarya</taxon>
        <taxon>Basidiomycota</taxon>
        <taxon>Agaricomycotina</taxon>
        <taxon>Agaricomycetes</taxon>
        <taxon>Agaricomycetidae</taxon>
        <taxon>Agaricales</taxon>
        <taxon>Marasmiineae</taxon>
        <taxon>Mycenaceae</taxon>
        <taxon>Mycena</taxon>
    </lineage>
</organism>
<proteinExistence type="predicted"/>
<dbReference type="Proteomes" id="UP001221757">
    <property type="component" value="Unassembled WGS sequence"/>
</dbReference>
<name>A0AAD7CPV6_MYCRO</name>
<evidence type="ECO:0000313" key="1">
    <source>
        <dbReference type="EMBL" id="KAJ7657135.1"/>
    </source>
</evidence>